<organism evidence="7 8">
    <name type="scientific">Propionigenium maris DSM 9537</name>
    <dbReference type="NCBI Taxonomy" id="1123000"/>
    <lineage>
        <taxon>Bacteria</taxon>
        <taxon>Fusobacteriati</taxon>
        <taxon>Fusobacteriota</taxon>
        <taxon>Fusobacteriia</taxon>
        <taxon>Fusobacteriales</taxon>
        <taxon>Fusobacteriaceae</taxon>
        <taxon>Propionigenium</taxon>
    </lineage>
</organism>
<dbReference type="InterPro" id="IPR000551">
    <property type="entry name" value="MerR-type_HTH_dom"/>
</dbReference>
<evidence type="ECO:0000313" key="7">
    <source>
        <dbReference type="EMBL" id="GLI56139.1"/>
    </source>
</evidence>
<feature type="region of interest" description="Disordered" evidence="5">
    <location>
        <begin position="71"/>
        <end position="90"/>
    </location>
</feature>
<evidence type="ECO:0000256" key="1">
    <source>
        <dbReference type="ARBA" id="ARBA00022491"/>
    </source>
</evidence>
<evidence type="ECO:0000256" key="5">
    <source>
        <dbReference type="SAM" id="MobiDB-lite"/>
    </source>
</evidence>
<dbReference type="Gene3D" id="1.10.1660.10">
    <property type="match status" value="1"/>
</dbReference>
<keyword evidence="3" id="KW-0238">DNA-binding</keyword>
<evidence type="ECO:0000259" key="6">
    <source>
        <dbReference type="PROSITE" id="PS50937"/>
    </source>
</evidence>
<keyword evidence="2" id="KW-0805">Transcription regulation</keyword>
<feature type="domain" description="HTH merR-type" evidence="6">
    <location>
        <begin position="3"/>
        <end position="72"/>
    </location>
</feature>
<keyword evidence="4" id="KW-0804">Transcription</keyword>
<dbReference type="PANTHER" id="PTHR30204">
    <property type="entry name" value="REDOX-CYCLING DRUG-SENSING TRANSCRIPTIONAL ACTIVATOR SOXR"/>
    <property type="match status" value="1"/>
</dbReference>
<evidence type="ECO:0000256" key="2">
    <source>
        <dbReference type="ARBA" id="ARBA00023015"/>
    </source>
</evidence>
<keyword evidence="1" id="KW-0678">Repressor</keyword>
<dbReference type="EMBL" id="BSDY01000006">
    <property type="protein sequence ID" value="GLI56139.1"/>
    <property type="molecule type" value="Genomic_DNA"/>
</dbReference>
<dbReference type="Proteomes" id="UP001144471">
    <property type="component" value="Unassembled WGS sequence"/>
</dbReference>
<dbReference type="AlphaFoldDB" id="A0A9W6GJ59"/>
<evidence type="ECO:0000256" key="3">
    <source>
        <dbReference type="ARBA" id="ARBA00023125"/>
    </source>
</evidence>
<dbReference type="GO" id="GO:0003700">
    <property type="term" value="F:DNA-binding transcription factor activity"/>
    <property type="evidence" value="ECO:0007669"/>
    <property type="project" value="InterPro"/>
</dbReference>
<proteinExistence type="predicted"/>
<dbReference type="SUPFAM" id="SSF46955">
    <property type="entry name" value="Putative DNA-binding domain"/>
    <property type="match status" value="1"/>
</dbReference>
<reference evidence="7" key="1">
    <citation type="submission" date="2022-12" db="EMBL/GenBank/DDBJ databases">
        <title>Reference genome sequencing for broad-spectrum identification of bacterial and archaeal isolates by mass spectrometry.</title>
        <authorList>
            <person name="Sekiguchi Y."/>
            <person name="Tourlousse D.M."/>
        </authorList>
    </citation>
    <scope>NUCLEOTIDE SEQUENCE</scope>
    <source>
        <strain evidence="7">10succ1</strain>
    </source>
</reference>
<sequence>MKKYTIGEVAKILALSQHTLRYYEKMGIIEVGRRGSGGVRKFTQENLSQLEYIKALKEIGLSLEEIKTYTTRMREPSERGGSSWRSTEEG</sequence>
<keyword evidence="8" id="KW-1185">Reference proteome</keyword>
<dbReference type="SMART" id="SM00422">
    <property type="entry name" value="HTH_MERR"/>
    <property type="match status" value="1"/>
</dbReference>
<dbReference type="PANTHER" id="PTHR30204:SF69">
    <property type="entry name" value="MERR-FAMILY TRANSCRIPTIONAL REGULATOR"/>
    <property type="match status" value="1"/>
</dbReference>
<dbReference type="Pfam" id="PF13411">
    <property type="entry name" value="MerR_1"/>
    <property type="match status" value="1"/>
</dbReference>
<dbReference type="RefSeq" id="WP_281835068.1">
    <property type="nucleotide sequence ID" value="NZ_BSDY01000006.1"/>
</dbReference>
<gene>
    <name evidence="7" type="ORF">PM10SUCC1_16530</name>
</gene>
<dbReference type="GO" id="GO:0003677">
    <property type="term" value="F:DNA binding"/>
    <property type="evidence" value="ECO:0007669"/>
    <property type="project" value="UniProtKB-KW"/>
</dbReference>
<name>A0A9W6GJ59_9FUSO</name>
<comment type="caution">
    <text evidence="7">The sequence shown here is derived from an EMBL/GenBank/DDBJ whole genome shotgun (WGS) entry which is preliminary data.</text>
</comment>
<dbReference type="InterPro" id="IPR009061">
    <property type="entry name" value="DNA-bd_dom_put_sf"/>
</dbReference>
<evidence type="ECO:0000313" key="8">
    <source>
        <dbReference type="Proteomes" id="UP001144471"/>
    </source>
</evidence>
<accession>A0A9W6GJ59</accession>
<dbReference type="PRINTS" id="PR00040">
    <property type="entry name" value="HTHMERR"/>
</dbReference>
<protein>
    <recommendedName>
        <fullName evidence="6">HTH merR-type domain-containing protein</fullName>
    </recommendedName>
</protein>
<dbReference type="PROSITE" id="PS50937">
    <property type="entry name" value="HTH_MERR_2"/>
    <property type="match status" value="1"/>
</dbReference>
<dbReference type="InterPro" id="IPR047057">
    <property type="entry name" value="MerR_fam"/>
</dbReference>
<evidence type="ECO:0000256" key="4">
    <source>
        <dbReference type="ARBA" id="ARBA00023163"/>
    </source>
</evidence>